<sequence>ESNLEQVQLTLKGSSDEQELEQNVIQLLDDVIADCSEELPELNKWPCVTALDKALRNLRKINMQQIVQAALALKHGPETELSAVLEQAEDWIQRLRQLSEE</sequence>
<organism evidence="2 3">
    <name type="scientific">Cirrhinus mrigala</name>
    <name type="common">Mrigala</name>
    <dbReference type="NCBI Taxonomy" id="683832"/>
    <lineage>
        <taxon>Eukaryota</taxon>
        <taxon>Metazoa</taxon>
        <taxon>Chordata</taxon>
        <taxon>Craniata</taxon>
        <taxon>Vertebrata</taxon>
        <taxon>Euteleostomi</taxon>
        <taxon>Actinopterygii</taxon>
        <taxon>Neopterygii</taxon>
        <taxon>Teleostei</taxon>
        <taxon>Ostariophysi</taxon>
        <taxon>Cypriniformes</taxon>
        <taxon>Cyprinidae</taxon>
        <taxon>Labeoninae</taxon>
        <taxon>Labeonini</taxon>
        <taxon>Cirrhinus</taxon>
    </lineage>
</organism>
<reference evidence="2 3" key="1">
    <citation type="submission" date="2024-05" db="EMBL/GenBank/DDBJ databases">
        <title>Genome sequencing and assembly of Indian major carp, Cirrhinus mrigala (Hamilton, 1822).</title>
        <authorList>
            <person name="Mohindra V."/>
            <person name="Chowdhury L.M."/>
            <person name="Lal K."/>
            <person name="Jena J.K."/>
        </authorList>
    </citation>
    <scope>NUCLEOTIDE SEQUENCE [LARGE SCALE GENOMIC DNA]</scope>
    <source>
        <strain evidence="2">CM1030</strain>
        <tissue evidence="2">Blood</tissue>
    </source>
</reference>
<name>A0ABD0QSN6_CIRMR</name>
<dbReference type="SMART" id="SM01200">
    <property type="entry name" value="FerA"/>
    <property type="match status" value="1"/>
</dbReference>
<dbReference type="Proteomes" id="UP001529510">
    <property type="component" value="Unassembled WGS sequence"/>
</dbReference>
<dbReference type="Pfam" id="PF08165">
    <property type="entry name" value="FerA"/>
    <property type="match status" value="1"/>
</dbReference>
<dbReference type="InterPro" id="IPR012560">
    <property type="entry name" value="Ferlin_A-domain"/>
</dbReference>
<accession>A0ABD0QSN6</accession>
<feature type="non-terminal residue" evidence="2">
    <location>
        <position position="1"/>
    </location>
</feature>
<keyword evidence="3" id="KW-1185">Reference proteome</keyword>
<feature type="non-terminal residue" evidence="2">
    <location>
        <position position="101"/>
    </location>
</feature>
<proteinExistence type="predicted"/>
<dbReference type="AlphaFoldDB" id="A0ABD0QSN6"/>
<protein>
    <recommendedName>
        <fullName evidence="1">Ferlin A-domain domain-containing protein</fullName>
    </recommendedName>
</protein>
<evidence type="ECO:0000313" key="2">
    <source>
        <dbReference type="EMBL" id="KAL0189197.1"/>
    </source>
</evidence>
<dbReference type="EMBL" id="JAMKFB020000007">
    <property type="protein sequence ID" value="KAL0189197.1"/>
    <property type="molecule type" value="Genomic_DNA"/>
</dbReference>
<evidence type="ECO:0000259" key="1">
    <source>
        <dbReference type="SMART" id="SM01200"/>
    </source>
</evidence>
<evidence type="ECO:0000313" key="3">
    <source>
        <dbReference type="Proteomes" id="UP001529510"/>
    </source>
</evidence>
<gene>
    <name evidence="2" type="ORF">M9458_016296</name>
</gene>
<feature type="domain" description="Ferlin A-domain" evidence="1">
    <location>
        <begin position="9"/>
        <end position="74"/>
    </location>
</feature>
<comment type="caution">
    <text evidence="2">The sequence shown here is derived from an EMBL/GenBank/DDBJ whole genome shotgun (WGS) entry which is preliminary data.</text>
</comment>